<dbReference type="AlphaFoldDB" id="A0A9P0K8X0"/>
<evidence type="ECO:0000313" key="3">
    <source>
        <dbReference type="Proteomes" id="UP001152888"/>
    </source>
</evidence>
<dbReference type="EMBL" id="CAKOFQ010006756">
    <property type="protein sequence ID" value="CAH1968757.1"/>
    <property type="molecule type" value="Genomic_DNA"/>
</dbReference>
<dbReference type="Proteomes" id="UP001152888">
    <property type="component" value="Unassembled WGS sequence"/>
</dbReference>
<feature type="region of interest" description="Disordered" evidence="1">
    <location>
        <begin position="1"/>
        <end position="27"/>
    </location>
</feature>
<evidence type="ECO:0000313" key="2">
    <source>
        <dbReference type="EMBL" id="CAH1968757.1"/>
    </source>
</evidence>
<organism evidence="2 3">
    <name type="scientific">Acanthoscelides obtectus</name>
    <name type="common">Bean weevil</name>
    <name type="synonym">Bruchus obtectus</name>
    <dbReference type="NCBI Taxonomy" id="200917"/>
    <lineage>
        <taxon>Eukaryota</taxon>
        <taxon>Metazoa</taxon>
        <taxon>Ecdysozoa</taxon>
        <taxon>Arthropoda</taxon>
        <taxon>Hexapoda</taxon>
        <taxon>Insecta</taxon>
        <taxon>Pterygota</taxon>
        <taxon>Neoptera</taxon>
        <taxon>Endopterygota</taxon>
        <taxon>Coleoptera</taxon>
        <taxon>Polyphaga</taxon>
        <taxon>Cucujiformia</taxon>
        <taxon>Chrysomeloidea</taxon>
        <taxon>Chrysomelidae</taxon>
        <taxon>Bruchinae</taxon>
        <taxon>Bruchini</taxon>
        <taxon>Acanthoscelides</taxon>
    </lineage>
</organism>
<reference evidence="2" key="1">
    <citation type="submission" date="2022-03" db="EMBL/GenBank/DDBJ databases">
        <authorList>
            <person name="Sayadi A."/>
        </authorList>
    </citation>
    <scope>NUCLEOTIDE SEQUENCE</scope>
</reference>
<evidence type="ECO:0000256" key="1">
    <source>
        <dbReference type="SAM" id="MobiDB-lite"/>
    </source>
</evidence>
<name>A0A9P0K8X0_ACAOB</name>
<dbReference type="OrthoDB" id="6776028at2759"/>
<keyword evidence="3" id="KW-1185">Reference proteome</keyword>
<accession>A0A9P0K8X0</accession>
<sequence length="165" mass="19612">MIEGEHIVGDTNRGTRKRKINTTSKERKREIRYSNLGPDLLNFKNNCDHRSKKFECMELLLADIKIIRQNFYNDEKKNKNAQDNKLAQMMNVKEIKRQRKRKNGKSHEFHTESVFNKLSFSTYSIPAYRILSNVFFRFGIIGKKSLFAKNYFHPFLIAAQEEFIQ</sequence>
<protein>
    <submittedName>
        <fullName evidence="2">Uncharacterized protein</fullName>
    </submittedName>
</protein>
<gene>
    <name evidence="2" type="ORF">ACAOBT_LOCUS8049</name>
</gene>
<comment type="caution">
    <text evidence="2">The sequence shown here is derived from an EMBL/GenBank/DDBJ whole genome shotgun (WGS) entry which is preliminary data.</text>
</comment>
<proteinExistence type="predicted"/>